<dbReference type="Gene3D" id="2.30.42.10">
    <property type="match status" value="1"/>
</dbReference>
<evidence type="ECO:0000256" key="4">
    <source>
        <dbReference type="ARBA" id="ARBA00022825"/>
    </source>
</evidence>
<evidence type="ECO:0000259" key="7">
    <source>
        <dbReference type="PROSITE" id="PS50106"/>
    </source>
</evidence>
<dbReference type="PANTHER" id="PTHR32060">
    <property type="entry name" value="TAIL-SPECIFIC PROTEASE"/>
    <property type="match status" value="1"/>
</dbReference>
<proteinExistence type="inferred from homology"/>
<dbReference type="STRING" id="395961.Cyan7425_4514"/>
<dbReference type="CDD" id="cd07560">
    <property type="entry name" value="Peptidase_S41_CPP"/>
    <property type="match status" value="1"/>
</dbReference>
<dbReference type="eggNOG" id="COG0793">
    <property type="taxonomic scope" value="Bacteria"/>
</dbReference>
<evidence type="ECO:0000256" key="5">
    <source>
        <dbReference type="RuleBase" id="RU004404"/>
    </source>
</evidence>
<dbReference type="FunFam" id="2.30.42.10:FF:000063">
    <property type="entry name" value="Peptidase, S41 family"/>
    <property type="match status" value="1"/>
</dbReference>
<evidence type="ECO:0000256" key="6">
    <source>
        <dbReference type="SAM" id="MobiDB-lite"/>
    </source>
</evidence>
<feature type="region of interest" description="Disordered" evidence="6">
    <location>
        <begin position="424"/>
        <end position="447"/>
    </location>
</feature>
<dbReference type="EMBL" id="CP001344">
    <property type="protein sequence ID" value="ACL46824.1"/>
    <property type="molecule type" value="Genomic_DNA"/>
</dbReference>
<dbReference type="SMART" id="SM00245">
    <property type="entry name" value="TSPc"/>
    <property type="match status" value="1"/>
</dbReference>
<dbReference type="HOGENOM" id="CLU_017295_0_0_3"/>
<dbReference type="InterPro" id="IPR054625">
    <property type="entry name" value="Cterm_S41_CtpB"/>
</dbReference>
<comment type="similarity">
    <text evidence="1 5">Belongs to the peptidase S41A family.</text>
</comment>
<dbReference type="GO" id="GO:0006508">
    <property type="term" value="P:proteolysis"/>
    <property type="evidence" value="ECO:0007669"/>
    <property type="project" value="UniProtKB-KW"/>
</dbReference>
<dbReference type="AlphaFoldDB" id="B8HK74"/>
<reference evidence="8" key="1">
    <citation type="submission" date="2009-01" db="EMBL/GenBank/DDBJ databases">
        <title>Complete sequence of chromosome Cyanothece sp. PCC 7425.</title>
        <authorList>
            <consortium name="US DOE Joint Genome Institute"/>
            <person name="Lucas S."/>
            <person name="Copeland A."/>
            <person name="Lapidus A."/>
            <person name="Glavina del Rio T."/>
            <person name="Dalin E."/>
            <person name="Tice H."/>
            <person name="Bruce D."/>
            <person name="Goodwin L."/>
            <person name="Pitluck S."/>
            <person name="Sims D."/>
            <person name="Meineke L."/>
            <person name="Brettin T."/>
            <person name="Detter J.C."/>
            <person name="Han C."/>
            <person name="Larimer F."/>
            <person name="Land M."/>
            <person name="Hauser L."/>
            <person name="Kyrpides N."/>
            <person name="Ovchinnikova G."/>
            <person name="Liberton M."/>
            <person name="Stoeckel J."/>
            <person name="Banerjee A."/>
            <person name="Singh A."/>
            <person name="Page L."/>
            <person name="Sato H."/>
            <person name="Zhao L."/>
            <person name="Sherman L."/>
            <person name="Pakrasi H."/>
            <person name="Richardson P."/>
        </authorList>
    </citation>
    <scope>NUCLEOTIDE SEQUENCE</scope>
    <source>
        <strain evidence="8">PCC 7425</strain>
    </source>
</reference>
<dbReference type="Pfam" id="PF03572">
    <property type="entry name" value="Peptidase_S41"/>
    <property type="match status" value="1"/>
</dbReference>
<dbReference type="InterPro" id="IPR041489">
    <property type="entry name" value="PDZ_6"/>
</dbReference>
<dbReference type="SUPFAM" id="SSF52096">
    <property type="entry name" value="ClpP/crotonase"/>
    <property type="match status" value="1"/>
</dbReference>
<dbReference type="GO" id="GO:0030288">
    <property type="term" value="C:outer membrane-bounded periplasmic space"/>
    <property type="evidence" value="ECO:0007669"/>
    <property type="project" value="TreeGrafter"/>
</dbReference>
<feature type="compositionally biased region" description="Polar residues" evidence="6">
    <location>
        <begin position="424"/>
        <end position="440"/>
    </location>
</feature>
<dbReference type="KEGG" id="cyn:Cyan7425_4514"/>
<dbReference type="Gene3D" id="3.90.226.10">
    <property type="entry name" value="2-enoyl-CoA Hydratase, Chain A, domain 1"/>
    <property type="match status" value="1"/>
</dbReference>
<gene>
    <name evidence="8" type="ordered locus">Cyan7425_4514</name>
</gene>
<protein>
    <submittedName>
        <fullName evidence="8">Carboxyl-terminal protease</fullName>
        <ecNumber evidence="8">3.4.21.102</ecNumber>
    </submittedName>
</protein>
<evidence type="ECO:0000313" key="8">
    <source>
        <dbReference type="EMBL" id="ACL46824.1"/>
    </source>
</evidence>
<dbReference type="InterPro" id="IPR004447">
    <property type="entry name" value="Peptidase_S41A"/>
</dbReference>
<dbReference type="SMART" id="SM00228">
    <property type="entry name" value="PDZ"/>
    <property type="match status" value="1"/>
</dbReference>
<keyword evidence="2 5" id="KW-0645">Protease</keyword>
<accession>B8HK74</accession>
<dbReference type="Pfam" id="PF17820">
    <property type="entry name" value="PDZ_6"/>
    <property type="match status" value="1"/>
</dbReference>
<dbReference type="InterPro" id="IPR036034">
    <property type="entry name" value="PDZ_sf"/>
</dbReference>
<sequence length="447" mass="48295">MNPTSKRFRPLQLATLGGVVLATSSLTLLAPGLNRSVQAALQDSPKMIVDEAWQLVNTYYVDGTFNKTDWQATRRSLLSKNYASKEEAYEAIRVALKQLNDPYTRFMNPSEFTALTTQTSGELSGIGIRLGMDEKTKVLTVVEPIANSPAVKAGIQSGDQLLSINGSPTAKMTIEEASSLIRGKAGTQITLSIVRPSRGQFELTLTRAVIELPTVSYSVQQQGTEKIGYIRLNEFNAHAPEQMQAAIQNLLKQKVQGFVLDLRGNPGGLLQVGVDITRMWLNQGMIVRTVDRVGNNERIDANRSALTQLPLAVLVDGNSASCSEILTGALKDNRRAIVVGTQTFGKALVQSVRDLSDGSGIAVTIAHYYTPDGTDINHKGIAPDVQVSLTETQQKSLSTNPSLIGTPADPQFAQAVTSLKPQILANPQQTRPQAVSNSAELKSLRAE</sequence>
<keyword evidence="4 5" id="KW-0720">Serine protease</keyword>
<dbReference type="SUPFAM" id="SSF50156">
    <property type="entry name" value="PDZ domain-like"/>
    <property type="match status" value="1"/>
</dbReference>
<dbReference type="EC" id="3.4.21.102" evidence="8"/>
<dbReference type="MEROPS" id="S41.009"/>
<keyword evidence="3 5" id="KW-0378">Hydrolase</keyword>
<dbReference type="GO" id="GO:0004252">
    <property type="term" value="F:serine-type endopeptidase activity"/>
    <property type="evidence" value="ECO:0007669"/>
    <property type="project" value="UniProtKB-EC"/>
</dbReference>
<evidence type="ECO:0000256" key="2">
    <source>
        <dbReference type="ARBA" id="ARBA00022670"/>
    </source>
</evidence>
<dbReference type="Gene3D" id="3.30.750.44">
    <property type="match status" value="1"/>
</dbReference>
<dbReference type="NCBIfam" id="NF045589">
    <property type="entry name" value="Cterm_S41_CtpB"/>
    <property type="match status" value="1"/>
</dbReference>
<name>B8HK74_CYAP4</name>
<dbReference type="PANTHER" id="PTHR32060:SF30">
    <property type="entry name" value="CARBOXY-TERMINAL PROCESSING PROTEASE CTPA"/>
    <property type="match status" value="1"/>
</dbReference>
<evidence type="ECO:0000256" key="1">
    <source>
        <dbReference type="ARBA" id="ARBA00009179"/>
    </source>
</evidence>
<dbReference type="PROSITE" id="PS50106">
    <property type="entry name" value="PDZ"/>
    <property type="match status" value="1"/>
</dbReference>
<dbReference type="NCBIfam" id="TIGR00225">
    <property type="entry name" value="prc"/>
    <property type="match status" value="1"/>
</dbReference>
<dbReference type="CDD" id="cd06782">
    <property type="entry name" value="cpPDZ_CPP-like"/>
    <property type="match status" value="1"/>
</dbReference>
<feature type="domain" description="PDZ" evidence="7">
    <location>
        <begin position="112"/>
        <end position="182"/>
    </location>
</feature>
<dbReference type="InterPro" id="IPR029045">
    <property type="entry name" value="ClpP/crotonase-like_dom_sf"/>
</dbReference>
<dbReference type="InterPro" id="IPR005151">
    <property type="entry name" value="Tail-specific_protease"/>
</dbReference>
<dbReference type="InterPro" id="IPR001478">
    <property type="entry name" value="PDZ"/>
</dbReference>
<dbReference type="OrthoDB" id="9812068at2"/>
<evidence type="ECO:0000256" key="3">
    <source>
        <dbReference type="ARBA" id="ARBA00022801"/>
    </source>
</evidence>
<dbReference type="GO" id="GO:0007165">
    <property type="term" value="P:signal transduction"/>
    <property type="evidence" value="ECO:0007669"/>
    <property type="project" value="TreeGrafter"/>
</dbReference>
<organism evidence="8">
    <name type="scientific">Cyanothece sp. (strain PCC 7425 / ATCC 29141)</name>
    <dbReference type="NCBI Taxonomy" id="395961"/>
    <lineage>
        <taxon>Bacteria</taxon>
        <taxon>Bacillati</taxon>
        <taxon>Cyanobacteriota</taxon>
        <taxon>Cyanophyceae</taxon>
        <taxon>Gomontiellales</taxon>
        <taxon>Cyanothecaceae</taxon>
        <taxon>Cyanothece</taxon>
    </lineage>
</organism>